<evidence type="ECO:0000313" key="2">
    <source>
        <dbReference type="EMBL" id="MFN2974522.1"/>
    </source>
</evidence>
<feature type="transmembrane region" description="Helical" evidence="1">
    <location>
        <begin position="301"/>
        <end position="320"/>
    </location>
</feature>
<keyword evidence="1" id="KW-1133">Transmembrane helix</keyword>
<dbReference type="RefSeq" id="WP_263413914.1">
    <property type="nucleotide sequence ID" value="NZ_BAABBH010000001.1"/>
</dbReference>
<organism evidence="2 3">
    <name type="scientific">Terriglobus aquaticus</name>
    <dbReference type="NCBI Taxonomy" id="940139"/>
    <lineage>
        <taxon>Bacteria</taxon>
        <taxon>Pseudomonadati</taxon>
        <taxon>Acidobacteriota</taxon>
        <taxon>Terriglobia</taxon>
        <taxon>Terriglobales</taxon>
        <taxon>Acidobacteriaceae</taxon>
        <taxon>Terriglobus</taxon>
    </lineage>
</organism>
<keyword evidence="1" id="KW-0812">Transmembrane</keyword>
<proteinExistence type="predicted"/>
<accession>A0ABW9KG38</accession>
<comment type="caution">
    <text evidence="2">The sequence shown here is derived from an EMBL/GenBank/DDBJ whole genome shotgun (WGS) entry which is preliminary data.</text>
</comment>
<feature type="transmembrane region" description="Helical" evidence="1">
    <location>
        <begin position="78"/>
        <end position="101"/>
    </location>
</feature>
<evidence type="ECO:0000313" key="3">
    <source>
        <dbReference type="Proteomes" id="UP001634747"/>
    </source>
</evidence>
<feature type="transmembrane region" description="Helical" evidence="1">
    <location>
        <begin position="178"/>
        <end position="196"/>
    </location>
</feature>
<feature type="transmembrane region" description="Helical" evidence="1">
    <location>
        <begin position="340"/>
        <end position="360"/>
    </location>
</feature>
<dbReference type="PANTHER" id="PTHR43044">
    <property type="match status" value="1"/>
</dbReference>
<gene>
    <name evidence="2" type="ORF">ACK2TP_01975</name>
</gene>
<dbReference type="PANTHER" id="PTHR43044:SF1">
    <property type="entry name" value="QUINOL:CYTOCHROME C OXIDOREDUCTASE QUINONE-BINDING SUBUNIT 2"/>
    <property type="match status" value="1"/>
</dbReference>
<keyword evidence="1" id="KW-0472">Membrane</keyword>
<protein>
    <recommendedName>
        <fullName evidence="4">Quinol:cytochrome c oxidoreductase quinone-binding subunit 2</fullName>
    </recommendedName>
</protein>
<feature type="transmembrane region" description="Helical" evidence="1">
    <location>
        <begin position="225"/>
        <end position="245"/>
    </location>
</feature>
<keyword evidence="3" id="KW-1185">Reference proteome</keyword>
<sequence length="453" mass="51159">MAHEHGLDTHATHGHTNVHGAALHIDHGPRVLPANLSAPPVVAAWRTRSLLVGAVGVVLSLLFLITPDGRDHFARALLLGWFMAFSLCAGGLCVLMLQYVSGGKWGLVIRRPLEAMVGTFWFVVALFVPIMLFGRKLYLWMDYPTRAAVENALSNHLISESEAHALNWKHLMLSPMSVTLQFIVVFAFLGAWGGLLNKWSIDRDADPRAGSMASFEYWRIKCENLSGIGILLYSVVLTIVAIDLVMSMDITWYSTMWGLQFLVGQGYLVLAVSIHTIIRLSRTQPMATALRVTEQHDLGKFLFAFVMLNIYLTFAQFLIIWSANQPEEIHFYLNRIRGGWWVICSLDFIFHWVIPFTLLLSRGFKRSRSKMLALTAFMVFARAFDLFWLIEPNFPKSMANFAGGGISMLAYITLPLGILGFWSFYYLHNLQQRPLIVLNDPHTAEILEPEHAH</sequence>
<evidence type="ECO:0008006" key="4">
    <source>
        <dbReference type="Google" id="ProtNLM"/>
    </source>
</evidence>
<feature type="transmembrane region" description="Helical" evidence="1">
    <location>
        <begin position="257"/>
        <end position="280"/>
    </location>
</feature>
<dbReference type="EMBL" id="JBJYXY010000001">
    <property type="protein sequence ID" value="MFN2974522.1"/>
    <property type="molecule type" value="Genomic_DNA"/>
</dbReference>
<dbReference type="Proteomes" id="UP001634747">
    <property type="component" value="Unassembled WGS sequence"/>
</dbReference>
<feature type="transmembrane region" description="Helical" evidence="1">
    <location>
        <begin position="402"/>
        <end position="427"/>
    </location>
</feature>
<feature type="transmembrane region" description="Helical" evidence="1">
    <location>
        <begin position="372"/>
        <end position="390"/>
    </location>
</feature>
<feature type="transmembrane region" description="Helical" evidence="1">
    <location>
        <begin position="49"/>
        <end position="66"/>
    </location>
</feature>
<feature type="transmembrane region" description="Helical" evidence="1">
    <location>
        <begin position="113"/>
        <end position="134"/>
    </location>
</feature>
<evidence type="ECO:0000256" key="1">
    <source>
        <dbReference type="SAM" id="Phobius"/>
    </source>
</evidence>
<reference evidence="2 3" key="1">
    <citation type="submission" date="2024-12" db="EMBL/GenBank/DDBJ databases">
        <authorList>
            <person name="Lee Y."/>
        </authorList>
    </citation>
    <scope>NUCLEOTIDE SEQUENCE [LARGE SCALE GENOMIC DNA]</scope>
    <source>
        <strain evidence="2 3">03SUJ4</strain>
    </source>
</reference>
<name>A0ABW9KG38_9BACT</name>